<sequence length="414" mass="46762">MALAIGPLREYRYGITGTTNSSSNGTGFRKPPTRPGERSQHHYTSSQAQAQSATKSPSSKYSHADYEPCATCTHQINNDLPRVEHQYVPYKPGGATDTDTGSSWQSPVGGVGWGREDQHTAQDSHIPTNYNRWSDLNTHSTQPPPSYTSNINIDTDPNLPIPYPEHDFHPLSPSQPNSNSTGWPNHHNTQFILPDKLRHLTTFSGLPPKGYIMTYSGRGNPLKFQDYFAARVDISVRLNPYHPSIINTTNTISEKSDYKYSYDLDDPLVKNAYEGYILRTLFSESFRINASKKRTNTDEIYQPTRETIGENTQSLRESSRQSLENDQSEFEFVWVNYDNQTEWSKDKKSLGPLKLSESLKRQACSRANMMMNNGKGSFKGGGRRIGGYLDLDVHNDYRESLGLRPRPACHRTTI</sequence>
<proteinExistence type="predicted"/>
<organism evidence="2 3">
    <name type="scientific">Kwoniella europaea PYCC6329</name>
    <dbReference type="NCBI Taxonomy" id="1423913"/>
    <lineage>
        <taxon>Eukaryota</taxon>
        <taxon>Fungi</taxon>
        <taxon>Dikarya</taxon>
        <taxon>Basidiomycota</taxon>
        <taxon>Agaricomycotina</taxon>
        <taxon>Tremellomycetes</taxon>
        <taxon>Tremellales</taxon>
        <taxon>Cryptococcaceae</taxon>
        <taxon>Kwoniella</taxon>
    </lineage>
</organism>
<dbReference type="KEGG" id="ker:91100176"/>
<evidence type="ECO:0000313" key="2">
    <source>
        <dbReference type="EMBL" id="WWD03321.1"/>
    </source>
</evidence>
<accession>A0AAX4K9X2</accession>
<protein>
    <submittedName>
        <fullName evidence="2">Uncharacterized protein</fullName>
    </submittedName>
</protein>
<feature type="region of interest" description="Disordered" evidence="1">
    <location>
        <begin position="115"/>
        <end position="185"/>
    </location>
</feature>
<dbReference type="EMBL" id="CP144089">
    <property type="protein sequence ID" value="WWD03321.1"/>
    <property type="molecule type" value="Genomic_DNA"/>
</dbReference>
<reference evidence="2 3" key="1">
    <citation type="submission" date="2024-01" db="EMBL/GenBank/DDBJ databases">
        <title>Comparative genomics of Cryptococcus and Kwoniella reveals pathogenesis evolution and contrasting modes of karyotype evolution via chromosome fusion or intercentromeric recombination.</title>
        <authorList>
            <person name="Coelho M.A."/>
            <person name="David-Palma M."/>
            <person name="Shea T."/>
            <person name="Bowers K."/>
            <person name="McGinley-Smith S."/>
            <person name="Mohammad A.W."/>
            <person name="Gnirke A."/>
            <person name="Yurkov A.M."/>
            <person name="Nowrousian M."/>
            <person name="Sun S."/>
            <person name="Cuomo C.A."/>
            <person name="Heitman J."/>
        </authorList>
    </citation>
    <scope>NUCLEOTIDE SEQUENCE [LARGE SCALE GENOMIC DNA]</scope>
    <source>
        <strain evidence="2 3">PYCC6329</strain>
    </source>
</reference>
<evidence type="ECO:0000256" key="1">
    <source>
        <dbReference type="SAM" id="MobiDB-lite"/>
    </source>
</evidence>
<dbReference type="AlphaFoldDB" id="A0AAX4K9X2"/>
<feature type="compositionally biased region" description="Polar residues" evidence="1">
    <location>
        <begin position="172"/>
        <end position="185"/>
    </location>
</feature>
<feature type="compositionally biased region" description="Low complexity" evidence="1">
    <location>
        <begin position="44"/>
        <end position="60"/>
    </location>
</feature>
<feature type="compositionally biased region" description="Polar residues" evidence="1">
    <location>
        <begin position="123"/>
        <end position="155"/>
    </location>
</feature>
<evidence type="ECO:0000313" key="3">
    <source>
        <dbReference type="Proteomes" id="UP001358614"/>
    </source>
</evidence>
<feature type="compositionally biased region" description="Low complexity" evidence="1">
    <location>
        <begin position="16"/>
        <end position="27"/>
    </location>
</feature>
<feature type="region of interest" description="Disordered" evidence="1">
    <location>
        <begin position="1"/>
        <end position="65"/>
    </location>
</feature>
<dbReference type="RefSeq" id="XP_066081288.1">
    <property type="nucleotide sequence ID" value="XM_066225191.1"/>
</dbReference>
<dbReference type="GeneID" id="91100176"/>
<keyword evidence="3" id="KW-1185">Reference proteome</keyword>
<name>A0AAX4K9X2_9TREE</name>
<dbReference type="Proteomes" id="UP001358614">
    <property type="component" value="Chromosome 1"/>
</dbReference>
<gene>
    <name evidence="2" type="ORF">V865_001372</name>
</gene>